<comment type="caution">
    <text evidence="3">The sequence shown here is derived from an EMBL/GenBank/DDBJ whole genome shotgun (WGS) entry which is preliminary data.</text>
</comment>
<accession>A0AAE3JEB9</accession>
<keyword evidence="2" id="KW-0732">Signal</keyword>
<evidence type="ECO:0000256" key="2">
    <source>
        <dbReference type="SAM" id="SignalP"/>
    </source>
</evidence>
<sequence length="268" mass="30064">MKLKRKLILIIAICLSCSACLPKSTSGGSISDPVSRRNDTVEEEEETYPHHVLEEEDVEELPIASWGEDVYNPMGFDKTGGPIFIIRNVTTYRTLSEADITLDDLHFASGLVKATEEDAAILSKKIPEDEWSGMVEKEQLLDAEGNIREGYLLLVLEAEVTNAWKENTDKKLPIGIALIDRNDIWVDDDPMLKELLYQTPYAGASNLVYLKEAVNQEKDAFKVELAQEESMQIHAYFFVPEDYSEYVGIPISSGNFSGGFFSLREDGQ</sequence>
<name>A0AAE3JEB9_9FIRM</name>
<feature type="signal peptide" evidence="2">
    <location>
        <begin position="1"/>
        <end position="19"/>
    </location>
</feature>
<dbReference type="Proteomes" id="UP001198182">
    <property type="component" value="Unassembled WGS sequence"/>
</dbReference>
<dbReference type="RefSeq" id="WP_308452820.1">
    <property type="nucleotide sequence ID" value="NZ_JAJEQR010000008.1"/>
</dbReference>
<proteinExistence type="predicted"/>
<dbReference type="EMBL" id="JAJEQR010000008">
    <property type="protein sequence ID" value="MCC2230110.1"/>
    <property type="molecule type" value="Genomic_DNA"/>
</dbReference>
<evidence type="ECO:0000256" key="1">
    <source>
        <dbReference type="SAM" id="MobiDB-lite"/>
    </source>
</evidence>
<organism evidence="3 4">
    <name type="scientific">Hominifimenecus microfluidus</name>
    <dbReference type="NCBI Taxonomy" id="2885348"/>
    <lineage>
        <taxon>Bacteria</taxon>
        <taxon>Bacillati</taxon>
        <taxon>Bacillota</taxon>
        <taxon>Clostridia</taxon>
        <taxon>Lachnospirales</taxon>
        <taxon>Lachnospiraceae</taxon>
        <taxon>Hominifimenecus</taxon>
    </lineage>
</organism>
<evidence type="ECO:0000313" key="4">
    <source>
        <dbReference type="Proteomes" id="UP001198182"/>
    </source>
</evidence>
<protein>
    <submittedName>
        <fullName evidence="3">Uncharacterized protein</fullName>
    </submittedName>
</protein>
<reference evidence="3" key="1">
    <citation type="submission" date="2021-10" db="EMBL/GenBank/DDBJ databases">
        <title>Anaerobic single-cell dispensing facilitates the cultivation of human gut bacteria.</title>
        <authorList>
            <person name="Afrizal A."/>
        </authorList>
    </citation>
    <scope>NUCLEOTIDE SEQUENCE</scope>
    <source>
        <strain evidence="3">CLA-AA-H215</strain>
    </source>
</reference>
<feature type="chain" id="PRO_5042183508" evidence="2">
    <location>
        <begin position="20"/>
        <end position="268"/>
    </location>
</feature>
<gene>
    <name evidence="3" type="ORF">LKD81_03725</name>
</gene>
<keyword evidence="4" id="KW-1185">Reference proteome</keyword>
<dbReference type="AlphaFoldDB" id="A0AAE3JEB9"/>
<evidence type="ECO:0000313" key="3">
    <source>
        <dbReference type="EMBL" id="MCC2230110.1"/>
    </source>
</evidence>
<feature type="region of interest" description="Disordered" evidence="1">
    <location>
        <begin position="23"/>
        <end position="48"/>
    </location>
</feature>